<dbReference type="Gene3D" id="3.40.50.1000">
    <property type="entry name" value="HAD superfamily/HAD-like"/>
    <property type="match status" value="1"/>
</dbReference>
<keyword evidence="6" id="KW-0413">Isomerase</keyword>
<keyword evidence="5" id="KW-0460">Magnesium</keyword>
<evidence type="ECO:0000256" key="1">
    <source>
        <dbReference type="ARBA" id="ARBA00001946"/>
    </source>
</evidence>
<dbReference type="SUPFAM" id="SSF56784">
    <property type="entry name" value="HAD-like"/>
    <property type="match status" value="1"/>
</dbReference>
<proteinExistence type="inferred from homology"/>
<reference evidence="11 12" key="1">
    <citation type="journal article" date="2016" name="C (Basel)">
        <title>Selective Growth of and Electricity Production by Marine Exoelectrogenic Bacteria in Self-Aggregated Hydrogel of Microbially Reduced Graphene Oxide.</title>
        <authorList>
            <person name="Yoshida N."/>
            <person name="Goto Y."/>
            <person name="Miyata Y."/>
        </authorList>
    </citation>
    <scope>NUCLEOTIDE SEQUENCE [LARGE SCALE GENOMIC DNA]</scope>
    <source>
        <strain evidence="11 12">NIT-T3</strain>
    </source>
</reference>
<dbReference type="EMBL" id="AP024355">
    <property type="protein sequence ID" value="BCR06905.1"/>
    <property type="molecule type" value="Genomic_DNA"/>
</dbReference>
<dbReference type="Gene3D" id="1.10.150.240">
    <property type="entry name" value="Putative phosphatase, domain 2"/>
    <property type="match status" value="1"/>
</dbReference>
<dbReference type="PANTHER" id="PTHR46193">
    <property type="entry name" value="6-PHOSPHOGLUCONATE PHOSPHATASE"/>
    <property type="match status" value="1"/>
</dbReference>
<dbReference type="InterPro" id="IPR010976">
    <property type="entry name" value="B-phosphoglucomutase_hydrolase"/>
</dbReference>
<dbReference type="InterPro" id="IPR006439">
    <property type="entry name" value="HAD-SF_hydro_IA"/>
</dbReference>
<evidence type="ECO:0000313" key="12">
    <source>
        <dbReference type="Proteomes" id="UP001319827"/>
    </source>
</evidence>
<gene>
    <name evidence="11" type="ORF">DESUT3_39740</name>
</gene>
<dbReference type="EC" id="5.4.2.6" evidence="9"/>
<dbReference type="InterPro" id="IPR051600">
    <property type="entry name" value="Beta-PGM-like"/>
</dbReference>
<evidence type="ECO:0000256" key="3">
    <source>
        <dbReference type="ARBA" id="ARBA00022553"/>
    </source>
</evidence>
<keyword evidence="3" id="KW-0597">Phosphoprotein</keyword>
<dbReference type="SFLD" id="SFLDS00003">
    <property type="entry name" value="Haloacid_Dehalogenase"/>
    <property type="match status" value="1"/>
</dbReference>
<comment type="catalytic activity">
    <reaction evidence="8">
        <text>beta-D-glucose 1-phosphate = beta-D-glucose 6-phosphate</text>
        <dbReference type="Rhea" id="RHEA:20113"/>
        <dbReference type="ChEBI" id="CHEBI:57684"/>
        <dbReference type="ChEBI" id="CHEBI:58247"/>
        <dbReference type="EC" id="5.4.2.6"/>
    </reaction>
</comment>
<keyword evidence="12" id="KW-1185">Reference proteome</keyword>
<dbReference type="PANTHER" id="PTHR46193:SF18">
    <property type="entry name" value="HEXITOL PHOSPHATASE B"/>
    <property type="match status" value="1"/>
</dbReference>
<evidence type="ECO:0000256" key="10">
    <source>
        <dbReference type="ARBA" id="ARBA00044991"/>
    </source>
</evidence>
<protein>
    <recommendedName>
        <fullName evidence="10">Beta-phosphoglucomutase</fullName>
        <ecNumber evidence="9">5.4.2.6</ecNumber>
    </recommendedName>
</protein>
<sequence>MESLTAALTWENYDAVLFDLDGVLTATAKLHAVCWKQMFDEYLQQKSRERGEAFQPFDSDLDYRLYVDGKLRYEGVRSFLESRGIELPPGDPGDSPQVETICGLGNRKDKLVNELLAAGNVGVFEGSVSLVHHLRGQGIRTAVVSASKNCEAVLRAAGIADLFELWVDGKVAESLGLPGKPDPATFLKAAELLGVEPLRAVVVEDAISGVQAASRGGFALVIGIDRHGDAQALKENGADLVVRDLAELLPGKAGRT</sequence>
<comment type="similarity">
    <text evidence="2">Belongs to the HAD-like hydrolase superfamily. CbbY/CbbZ/Gph/YieH family.</text>
</comment>
<reference evidence="11 12" key="2">
    <citation type="journal article" date="2021" name="Int. J. Syst. Evol. Microbiol.">
        <title>Isolation and Polyphasic Characterization of Desulfuromonas versatilis sp. Nov., an Electrogenic Bacteria Capable of Versatile Metabolism Isolated from a Graphene Oxide-Reducing Enrichment Culture.</title>
        <authorList>
            <person name="Xie L."/>
            <person name="Yoshida N."/>
            <person name="Ishii S."/>
            <person name="Meng L."/>
        </authorList>
    </citation>
    <scope>NUCLEOTIDE SEQUENCE [LARGE SCALE GENOMIC DNA]</scope>
    <source>
        <strain evidence="11 12">NIT-T3</strain>
    </source>
</reference>
<evidence type="ECO:0000256" key="2">
    <source>
        <dbReference type="ARBA" id="ARBA00006171"/>
    </source>
</evidence>
<keyword evidence="7" id="KW-0119">Carbohydrate metabolism</keyword>
<organism evidence="11 12">
    <name type="scientific">Desulfuromonas versatilis</name>
    <dbReference type="NCBI Taxonomy" id="2802975"/>
    <lineage>
        <taxon>Bacteria</taxon>
        <taxon>Pseudomonadati</taxon>
        <taxon>Thermodesulfobacteriota</taxon>
        <taxon>Desulfuromonadia</taxon>
        <taxon>Desulfuromonadales</taxon>
        <taxon>Desulfuromonadaceae</taxon>
        <taxon>Desulfuromonas</taxon>
    </lineage>
</organism>
<dbReference type="NCBIfam" id="TIGR02009">
    <property type="entry name" value="PGMB-YQAB-SF"/>
    <property type="match status" value="1"/>
</dbReference>
<dbReference type="Pfam" id="PF00702">
    <property type="entry name" value="Hydrolase"/>
    <property type="match status" value="1"/>
</dbReference>
<evidence type="ECO:0000256" key="9">
    <source>
        <dbReference type="ARBA" id="ARBA00044968"/>
    </source>
</evidence>
<evidence type="ECO:0000256" key="6">
    <source>
        <dbReference type="ARBA" id="ARBA00023235"/>
    </source>
</evidence>
<evidence type="ECO:0000256" key="8">
    <source>
        <dbReference type="ARBA" id="ARBA00044926"/>
    </source>
</evidence>
<evidence type="ECO:0000256" key="7">
    <source>
        <dbReference type="ARBA" id="ARBA00023277"/>
    </source>
</evidence>
<dbReference type="SFLD" id="SFLDG01129">
    <property type="entry name" value="C1.5:_HAD__Beta-PGM__Phosphata"/>
    <property type="match status" value="1"/>
</dbReference>
<dbReference type="NCBIfam" id="TIGR01509">
    <property type="entry name" value="HAD-SF-IA-v3"/>
    <property type="match status" value="1"/>
</dbReference>
<dbReference type="InterPro" id="IPR023214">
    <property type="entry name" value="HAD_sf"/>
</dbReference>
<evidence type="ECO:0000313" key="11">
    <source>
        <dbReference type="EMBL" id="BCR06905.1"/>
    </source>
</evidence>
<comment type="cofactor">
    <cofactor evidence="1">
        <name>Mg(2+)</name>
        <dbReference type="ChEBI" id="CHEBI:18420"/>
    </cofactor>
</comment>
<evidence type="ECO:0000256" key="4">
    <source>
        <dbReference type="ARBA" id="ARBA00022723"/>
    </source>
</evidence>
<evidence type="ECO:0000256" key="5">
    <source>
        <dbReference type="ARBA" id="ARBA00022842"/>
    </source>
</evidence>
<dbReference type="InterPro" id="IPR036412">
    <property type="entry name" value="HAD-like_sf"/>
</dbReference>
<dbReference type="Proteomes" id="UP001319827">
    <property type="component" value="Chromosome"/>
</dbReference>
<name>A0ABN6E3H3_9BACT</name>
<keyword evidence="4" id="KW-0479">Metal-binding</keyword>
<dbReference type="RefSeq" id="WP_221250280.1">
    <property type="nucleotide sequence ID" value="NZ_AP024355.1"/>
</dbReference>
<accession>A0ABN6E3H3</accession>
<dbReference type="InterPro" id="IPR023198">
    <property type="entry name" value="PGP-like_dom2"/>
</dbReference>